<protein>
    <submittedName>
        <fullName evidence="3">Uncharacterized protein</fullName>
    </submittedName>
</protein>
<proteinExistence type="predicted"/>
<feature type="region of interest" description="Disordered" evidence="1">
    <location>
        <begin position="1"/>
        <end position="20"/>
    </location>
</feature>
<accession>A0A136PP35</accession>
<evidence type="ECO:0000256" key="2">
    <source>
        <dbReference type="SAM" id="Phobius"/>
    </source>
</evidence>
<gene>
    <name evidence="3" type="ORF">AWW66_20635</name>
</gene>
<keyword evidence="4" id="KW-1185">Reference proteome</keyword>
<dbReference type="EMBL" id="LRQV01000083">
    <property type="protein sequence ID" value="KXK60114.1"/>
    <property type="molecule type" value="Genomic_DNA"/>
</dbReference>
<keyword evidence="2" id="KW-0812">Transmembrane</keyword>
<evidence type="ECO:0000313" key="4">
    <source>
        <dbReference type="Proteomes" id="UP000070620"/>
    </source>
</evidence>
<sequence length="316" mass="32832">MVGVRPARTNPDHDQETSMRMPAGTAVATGVGAAGAAAFAGLWQAEARLRQTCLPAESLGACLSPRLPLLLIWPLLVTAVGWGALRWARAPRAAGAAGCGAVTTAGALLLYEAFHPGWVPPPVGLAALLGAAGFAAGVAVILAPLRAAVRVPLILALLVPHAVAPVLDRSTQRADLERRLTAAALPLLVPDLAGWRVTGVVVRDRERVSTMVTNGSRNVVIATVRLPADFRPPQRCGPFDFPVPDLPVPPSQPCRPVAADHWVRDGDGTTAHLLRRDDALLTVKRAIGVAGSADLAAVAGALVEVSPRRLAELGSR</sequence>
<keyword evidence="2" id="KW-1133">Transmembrane helix</keyword>
<comment type="caution">
    <text evidence="3">The sequence shown here is derived from an EMBL/GenBank/DDBJ whole genome shotgun (WGS) entry which is preliminary data.</text>
</comment>
<name>A0A136PP35_9ACTN</name>
<evidence type="ECO:0000256" key="1">
    <source>
        <dbReference type="SAM" id="MobiDB-lite"/>
    </source>
</evidence>
<feature type="transmembrane region" description="Helical" evidence="2">
    <location>
        <begin position="63"/>
        <end position="85"/>
    </location>
</feature>
<reference evidence="3 4" key="1">
    <citation type="submission" date="2016-01" db="EMBL/GenBank/DDBJ databases">
        <title>Whole genome sequence and analysis of Micromonospora rosaria DSM 803, which can produce antibacterial substance rosamicin.</title>
        <authorList>
            <person name="Yang H."/>
            <person name="He X."/>
            <person name="Zhu D."/>
        </authorList>
    </citation>
    <scope>NUCLEOTIDE SEQUENCE [LARGE SCALE GENOMIC DNA]</scope>
    <source>
        <strain evidence="3 4">DSM 803</strain>
    </source>
</reference>
<dbReference type="Proteomes" id="UP000070620">
    <property type="component" value="Unassembled WGS sequence"/>
</dbReference>
<feature type="transmembrane region" description="Helical" evidence="2">
    <location>
        <begin position="123"/>
        <end position="145"/>
    </location>
</feature>
<dbReference type="AlphaFoldDB" id="A0A136PP35"/>
<organism evidence="3 4">
    <name type="scientific">Micromonospora rosaria</name>
    <dbReference type="NCBI Taxonomy" id="47874"/>
    <lineage>
        <taxon>Bacteria</taxon>
        <taxon>Bacillati</taxon>
        <taxon>Actinomycetota</taxon>
        <taxon>Actinomycetes</taxon>
        <taxon>Micromonosporales</taxon>
        <taxon>Micromonosporaceae</taxon>
        <taxon>Micromonospora</taxon>
    </lineage>
</organism>
<keyword evidence="2" id="KW-0472">Membrane</keyword>
<feature type="transmembrane region" description="Helical" evidence="2">
    <location>
        <begin position="21"/>
        <end position="43"/>
    </location>
</feature>
<evidence type="ECO:0000313" key="3">
    <source>
        <dbReference type="EMBL" id="KXK60114.1"/>
    </source>
</evidence>
<feature type="transmembrane region" description="Helical" evidence="2">
    <location>
        <begin position="92"/>
        <end position="111"/>
    </location>
</feature>